<dbReference type="PATRIC" id="fig|1204725.3.peg.1617"/>
<dbReference type="AlphaFoldDB" id="K2QZF1"/>
<name>K2QZF1_METFP</name>
<keyword evidence="2" id="KW-1185">Reference proteome</keyword>
<protein>
    <submittedName>
        <fullName evidence="1">Uncharacterized protein</fullName>
    </submittedName>
</protein>
<organism evidence="1 2">
    <name type="scientific">Methanobacterium formicicum (strain DSM 3637 / PP1)</name>
    <dbReference type="NCBI Taxonomy" id="1204725"/>
    <lineage>
        <taxon>Archaea</taxon>
        <taxon>Methanobacteriati</taxon>
        <taxon>Methanobacteriota</taxon>
        <taxon>Methanomada group</taxon>
        <taxon>Methanobacteria</taxon>
        <taxon>Methanobacteriales</taxon>
        <taxon>Methanobacteriaceae</taxon>
        <taxon>Methanobacterium</taxon>
    </lineage>
</organism>
<dbReference type="Proteomes" id="UP000007360">
    <property type="component" value="Unassembled WGS sequence"/>
</dbReference>
<dbReference type="RefSeq" id="WP_004030960.1">
    <property type="nucleotide sequence ID" value="NZ_AMPO01000006.1"/>
</dbReference>
<comment type="caution">
    <text evidence="1">The sequence shown here is derived from an EMBL/GenBank/DDBJ whole genome shotgun (WGS) entry which is preliminary data.</text>
</comment>
<accession>K2QZF1</accession>
<evidence type="ECO:0000313" key="1">
    <source>
        <dbReference type="EMBL" id="EKF85668.1"/>
    </source>
</evidence>
<evidence type="ECO:0000313" key="2">
    <source>
        <dbReference type="Proteomes" id="UP000007360"/>
    </source>
</evidence>
<dbReference type="EMBL" id="AMPO01000006">
    <property type="protein sequence ID" value="EKF85668.1"/>
    <property type="molecule type" value="Genomic_DNA"/>
</dbReference>
<gene>
    <name evidence="1" type="ORF">A994_08046</name>
</gene>
<reference evidence="1 2" key="1">
    <citation type="journal article" date="2012" name="J. Bacteriol.">
        <title>Draft genome sequence of Methanobacterium formicicum DSM 3637, an archaebacterium isolated from the methane producer amoeba Pelomyxa palustris.</title>
        <authorList>
            <person name="Gutierrez G."/>
        </authorList>
    </citation>
    <scope>NUCLEOTIDE SEQUENCE [LARGE SCALE GENOMIC DNA]</scope>
    <source>
        <strain evidence="2">DSM 3637 / PP1</strain>
    </source>
</reference>
<proteinExistence type="predicted"/>
<sequence length="69" mass="7893">MKAVLYTKYSSPKVLFLEEVENSTLKINAVMNVAMKDDKTKKCAEFVDKLLQIENMVKASESERVCFKS</sequence>